<evidence type="ECO:0000256" key="3">
    <source>
        <dbReference type="ARBA" id="ARBA00022475"/>
    </source>
</evidence>
<dbReference type="CDD" id="cd06174">
    <property type="entry name" value="MFS"/>
    <property type="match status" value="1"/>
</dbReference>
<feature type="transmembrane region" description="Helical" evidence="8">
    <location>
        <begin position="299"/>
        <end position="319"/>
    </location>
</feature>
<feature type="transmembrane region" description="Helical" evidence="8">
    <location>
        <begin position="117"/>
        <end position="143"/>
    </location>
</feature>
<evidence type="ECO:0000256" key="4">
    <source>
        <dbReference type="ARBA" id="ARBA00022692"/>
    </source>
</evidence>
<dbReference type="InterPro" id="IPR036259">
    <property type="entry name" value="MFS_trans_sf"/>
</dbReference>
<dbReference type="InterPro" id="IPR020846">
    <property type="entry name" value="MFS_dom"/>
</dbReference>
<feature type="transmembrane region" description="Helical" evidence="8">
    <location>
        <begin position="257"/>
        <end position="279"/>
    </location>
</feature>
<dbReference type="EMBL" id="WPOC01000019">
    <property type="protein sequence ID" value="MVN15877.1"/>
    <property type="molecule type" value="Genomic_DNA"/>
</dbReference>
<evidence type="ECO:0000313" key="11">
    <source>
        <dbReference type="Proteomes" id="UP000468327"/>
    </source>
</evidence>
<feature type="transmembrane region" description="Helical" evidence="8">
    <location>
        <begin position="209"/>
        <end position="227"/>
    </location>
</feature>
<dbReference type="Proteomes" id="UP000468327">
    <property type="component" value="Unassembled WGS sequence"/>
</dbReference>
<accession>A0A6N8IJ60</accession>
<keyword evidence="4 8" id="KW-0812">Transmembrane</keyword>
<dbReference type="PROSITE" id="PS50850">
    <property type="entry name" value="MFS"/>
    <property type="match status" value="1"/>
</dbReference>
<feature type="region of interest" description="Disordered" evidence="7">
    <location>
        <begin position="1"/>
        <end position="21"/>
    </location>
</feature>
<evidence type="ECO:0000256" key="5">
    <source>
        <dbReference type="ARBA" id="ARBA00022989"/>
    </source>
</evidence>
<sequence length="446" mass="45103">MRFRNWLGDVRRRGQEPTGAGKWDKQGVGGLMGVSDRGAARRSARRSSTLMGVLAIAAGIVIVMNLFKVSASLSLLTADLGIGASAGSWLVTVCTVVAVVLVLPAGGLADRFGPKRVGLFGLACAALGSAVGALCTDIGPLLASRALEGVGYGLTGVVSPAIIAEAFPPERRGIPMAVWSCWMDLGMLAVLNVANLVIDPAVASSWKGLWWLCAALTAGLAAVYALAVREGPRPEAGAGAGESVLLTSLAGALKSPATWVVSSVFLLYNVGVLSLLTLAPLYCQTQLGLGAAEANSYTSLLTIGMISGAFATGLVLVRVRTLRGRIMLLAASMALAAAVLGGAYVYTVDQIVPFMLLGGLALSIMPAVGFTIVPETPASPAFAGAAIGLFMLMGNLAGFGTPLIGGLMESAPAVLSATLVAVSLTGAALSLLLLRLMGGSAPAQGA</sequence>
<feature type="transmembrane region" description="Helical" evidence="8">
    <location>
        <begin position="351"/>
        <end position="373"/>
    </location>
</feature>
<dbReference type="PANTHER" id="PTHR42718:SF46">
    <property type="entry name" value="BLR6921 PROTEIN"/>
    <property type="match status" value="1"/>
</dbReference>
<keyword evidence="2" id="KW-0813">Transport</keyword>
<proteinExistence type="predicted"/>
<organism evidence="10 11">
    <name type="scientific">Gordonibacter urolithinfaciens</name>
    <dbReference type="NCBI Taxonomy" id="1335613"/>
    <lineage>
        <taxon>Bacteria</taxon>
        <taxon>Bacillati</taxon>
        <taxon>Actinomycetota</taxon>
        <taxon>Coriobacteriia</taxon>
        <taxon>Eggerthellales</taxon>
        <taxon>Eggerthellaceae</taxon>
        <taxon>Gordonibacter</taxon>
    </lineage>
</organism>
<dbReference type="InterPro" id="IPR011701">
    <property type="entry name" value="MFS"/>
</dbReference>
<keyword evidence="11" id="KW-1185">Reference proteome</keyword>
<feature type="domain" description="Major facilitator superfamily (MFS) profile" evidence="9">
    <location>
        <begin position="51"/>
        <end position="438"/>
    </location>
</feature>
<feature type="transmembrane region" description="Helical" evidence="8">
    <location>
        <begin position="87"/>
        <end position="105"/>
    </location>
</feature>
<keyword evidence="6 8" id="KW-0472">Membrane</keyword>
<evidence type="ECO:0000256" key="1">
    <source>
        <dbReference type="ARBA" id="ARBA00004651"/>
    </source>
</evidence>
<dbReference type="GO" id="GO:0022857">
    <property type="term" value="F:transmembrane transporter activity"/>
    <property type="evidence" value="ECO:0007669"/>
    <property type="project" value="InterPro"/>
</dbReference>
<protein>
    <submittedName>
        <fullName evidence="10">MFS transporter</fullName>
    </submittedName>
</protein>
<feature type="transmembrane region" description="Helical" evidence="8">
    <location>
        <begin position="385"/>
        <end position="407"/>
    </location>
</feature>
<feature type="transmembrane region" description="Helical" evidence="8">
    <location>
        <begin position="179"/>
        <end position="197"/>
    </location>
</feature>
<evidence type="ECO:0000259" key="9">
    <source>
        <dbReference type="PROSITE" id="PS50850"/>
    </source>
</evidence>
<feature type="transmembrane region" description="Helical" evidence="8">
    <location>
        <begin position="326"/>
        <end position="345"/>
    </location>
</feature>
<dbReference type="PANTHER" id="PTHR42718">
    <property type="entry name" value="MAJOR FACILITATOR SUPERFAMILY MULTIDRUG TRANSPORTER MFSC"/>
    <property type="match status" value="1"/>
</dbReference>
<reference evidence="10 11" key="1">
    <citation type="submission" date="2019-11" db="EMBL/GenBank/DDBJ databases">
        <title>Whole genome shotgun sequencing (WGS) data from Adlercreutzia equolifaciens ResAG-91, Eggerthella lenta MRI-F36, MRI-F37, MRI-F40, ResAG-49, ResAG-88, ResAG-121, ResAG-145, and Gordonibacter sp. ResAG-5, ResAG-26, ResAG-43, ResAG-50, ResAG-59.</title>
        <authorList>
            <person name="Stoll D.A."/>
            <person name="Danylec N."/>
            <person name="Franz C.M.A.P."/>
            <person name="Huch M."/>
        </authorList>
    </citation>
    <scope>NUCLEOTIDE SEQUENCE [LARGE SCALE GENOMIC DNA]</scope>
    <source>
        <strain evidence="10 11">ResAG-59</strain>
    </source>
</reference>
<evidence type="ECO:0000313" key="10">
    <source>
        <dbReference type="EMBL" id="MVN15877.1"/>
    </source>
</evidence>
<dbReference type="PROSITE" id="PS00217">
    <property type="entry name" value="SUGAR_TRANSPORT_2"/>
    <property type="match status" value="1"/>
</dbReference>
<dbReference type="SUPFAM" id="SSF103473">
    <property type="entry name" value="MFS general substrate transporter"/>
    <property type="match status" value="1"/>
</dbReference>
<keyword evidence="5 8" id="KW-1133">Transmembrane helix</keyword>
<evidence type="ECO:0000256" key="8">
    <source>
        <dbReference type="SAM" id="Phobius"/>
    </source>
</evidence>
<dbReference type="AlphaFoldDB" id="A0A6N8IJ60"/>
<dbReference type="InterPro" id="IPR005829">
    <property type="entry name" value="Sugar_transporter_CS"/>
</dbReference>
<comment type="subcellular location">
    <subcellularLocation>
        <location evidence="1">Cell membrane</location>
        <topology evidence="1">Multi-pass membrane protein</topology>
    </subcellularLocation>
</comment>
<comment type="caution">
    <text evidence="10">The sequence shown here is derived from an EMBL/GenBank/DDBJ whole genome shotgun (WGS) entry which is preliminary data.</text>
</comment>
<name>A0A6N8IJ60_9ACTN</name>
<evidence type="ECO:0000256" key="6">
    <source>
        <dbReference type="ARBA" id="ARBA00023136"/>
    </source>
</evidence>
<keyword evidence="3" id="KW-1003">Cell membrane</keyword>
<dbReference type="Pfam" id="PF07690">
    <property type="entry name" value="MFS_1"/>
    <property type="match status" value="1"/>
</dbReference>
<evidence type="ECO:0000256" key="7">
    <source>
        <dbReference type="SAM" id="MobiDB-lite"/>
    </source>
</evidence>
<dbReference type="Gene3D" id="1.20.1250.20">
    <property type="entry name" value="MFS general substrate transporter like domains"/>
    <property type="match status" value="1"/>
</dbReference>
<gene>
    <name evidence="10" type="ORF">GO738_11080</name>
</gene>
<evidence type="ECO:0000256" key="2">
    <source>
        <dbReference type="ARBA" id="ARBA00022448"/>
    </source>
</evidence>
<feature type="transmembrane region" description="Helical" evidence="8">
    <location>
        <begin position="149"/>
        <end position="167"/>
    </location>
</feature>
<feature type="transmembrane region" description="Helical" evidence="8">
    <location>
        <begin position="413"/>
        <end position="434"/>
    </location>
</feature>
<feature type="transmembrane region" description="Helical" evidence="8">
    <location>
        <begin position="49"/>
        <end position="67"/>
    </location>
</feature>
<dbReference type="GO" id="GO:0005886">
    <property type="term" value="C:plasma membrane"/>
    <property type="evidence" value="ECO:0007669"/>
    <property type="project" value="UniProtKB-SubCell"/>
</dbReference>